<dbReference type="PROSITE" id="PS50005">
    <property type="entry name" value="TPR"/>
    <property type="match status" value="1"/>
</dbReference>
<dbReference type="Pfam" id="PF00856">
    <property type="entry name" value="SET"/>
    <property type="match status" value="1"/>
</dbReference>
<dbReference type="Gene3D" id="1.25.40.10">
    <property type="entry name" value="Tetratricopeptide repeat domain"/>
    <property type="match status" value="1"/>
</dbReference>
<dbReference type="OrthoDB" id="1936594at2759"/>
<dbReference type="STRING" id="158441.A0A226EQJ4"/>
<evidence type="ECO:0000313" key="6">
    <source>
        <dbReference type="EMBL" id="OXA59893.1"/>
    </source>
</evidence>
<dbReference type="GO" id="GO:0008276">
    <property type="term" value="F:protein methyltransferase activity"/>
    <property type="evidence" value="ECO:0007669"/>
    <property type="project" value="UniProtKB-ARBA"/>
</dbReference>
<dbReference type="CDD" id="cd20071">
    <property type="entry name" value="SET_SMYD"/>
    <property type="match status" value="1"/>
</dbReference>
<proteinExistence type="inferred from homology"/>
<keyword evidence="1" id="KW-0677">Repeat</keyword>
<sequence length="1299" mass="149387">MARVPLTLSAMEINLLKGLPISLHDANTKSTLLQEILESFEAQADDSFVMMAYHLHHAVTNEIQSILDEQMVHQEERSEILLLISAKLIRLFVQLNSTGPHIKFTIDNSTSISLTTKTVLEELDAVTLQVDGLEINELAVLPQLLLMAQEFLKINSSCPNLWIGKMHAWWYIRAKFLQQKILDGTSVSVAGCIGTAAAVIETQFEIWDNDLDLKTLWYCEQSDIHLYYYDIVSARKCLSEAAKTCKSEFYTTGMLGKKTKFQQNDLAQLVVQADMQQVTETTENTIYLDQFRKCRSVIDVPLDDDTRLEKVKLQDESRAFNLTTIQQVLLLAELNYMKKSQAKDELLKEQILAYVRTLLEDPKLWNVFVVSLIFRSMVETDHFRTVERSMMQFENIQRSVTTDVSPSFSARYQFYHASCMPLTWEIDVAFGDVLISLGHIKNALDVYLRINMWENVIACYNSLDLKHKAEEVIREQIKKTGETQKLLVYLGDATNDITLYDKAWELSNHKSFLSRQRLGVYWFRKQQYEKAIPFLKAAVELNPLEYPVWVRLAYAALHSENWELCVKAYVHANNLDDQSFENWNNLAKAALKLGNKDQALRALKQATKCNYEEWKVWENLMVVALQCCDLEWTIMAFNRLIDLKDSYADDMVLRLLVDLVCDDSWDAKGATSARSRDALQKLLGRVTSKVTTNADVWQSYSTFLYKTVKSKLGDNSLEDKWYNMVQYQQKTVKCRIQNTNWDKIPDLTKHVVEAIELLCTRTREFLDVLPNNLSGKDLKTQAEFLNQRVQNTISQKCKEAIDPTIYTEFLSRLGNANHILTGGTDVQHHYSVRSSAKFGRYLVASQDIPARTLILQEFPVVFAPADDSSNLDQQIPTSDSLIFCLNCCVHLHYNGIQHQKCDLCGWPLCGACNQKSESIHCGNECRIFQKSKAKFPPTQGWSLLYKSILILRAVLLIKERDSSIWPKFFAHLEHHSDSRSEKDHCIKGDAMIGRNIIYFVHGEHPTEENGLYRNNDENYDDELIQTIIGIVNVNGFGSTKGNDENLRKTKSMFQDASLFAHSCAPNCTWNIKIYNNDDNYKPQIQIYTSIPVKKGDLLTIPYNTRHLFYGTLKRQILIESIAHFECKCRRCLDPTELGSYISSIRCFKCENGFLISKNSCDLESDWECEQCGARETVSKVVEFVTDVEEYFDKIQNAKLEWGKEVDMLQKLYVKHSDHLLHKNHYTLQEISTRILELMVESLKNASSAQIDLFISHCDYLKDIADVILPGCNGYQDQLMVYKTEGLMYKQHFIQDNVTT</sequence>
<dbReference type="SUPFAM" id="SSF48452">
    <property type="entry name" value="TPR-like"/>
    <property type="match status" value="1"/>
</dbReference>
<protein>
    <submittedName>
        <fullName evidence="6">Tetratricopeptide repeat protein 27</fullName>
    </submittedName>
</protein>
<evidence type="ECO:0000313" key="7">
    <source>
        <dbReference type="Proteomes" id="UP000198287"/>
    </source>
</evidence>
<dbReference type="Pfam" id="PF13181">
    <property type="entry name" value="TPR_8"/>
    <property type="match status" value="1"/>
</dbReference>
<dbReference type="InterPro" id="IPR011990">
    <property type="entry name" value="TPR-like_helical_dom_sf"/>
</dbReference>
<dbReference type="InterPro" id="IPR044244">
    <property type="entry name" value="TTC27/Emw1"/>
</dbReference>
<feature type="domain" description="SET" evidence="5">
    <location>
        <begin position="828"/>
        <end position="1103"/>
    </location>
</feature>
<comment type="similarity">
    <text evidence="3">Belongs to the TTC27 family.</text>
</comment>
<comment type="caution">
    <text evidence="6">The sequence shown here is derived from an EMBL/GenBank/DDBJ whole genome shotgun (WGS) entry which is preliminary data.</text>
</comment>
<evidence type="ECO:0000256" key="2">
    <source>
        <dbReference type="ARBA" id="ARBA00022803"/>
    </source>
</evidence>
<accession>A0A226EQJ4</accession>
<dbReference type="GO" id="GO:0008170">
    <property type="term" value="F:N-methyltransferase activity"/>
    <property type="evidence" value="ECO:0007669"/>
    <property type="project" value="UniProtKB-ARBA"/>
</dbReference>
<keyword evidence="7" id="KW-1185">Reference proteome</keyword>
<keyword evidence="2 4" id="KW-0802">TPR repeat</keyword>
<dbReference type="PROSITE" id="PS50280">
    <property type="entry name" value="SET"/>
    <property type="match status" value="1"/>
</dbReference>
<evidence type="ECO:0000259" key="5">
    <source>
        <dbReference type="PROSITE" id="PS50280"/>
    </source>
</evidence>
<dbReference type="Gene3D" id="6.10.140.2220">
    <property type="match status" value="1"/>
</dbReference>
<dbReference type="PANTHER" id="PTHR16193:SF0">
    <property type="entry name" value="TETRATRICOPEPTIDE REPEAT PROTEIN 27"/>
    <property type="match status" value="1"/>
</dbReference>
<reference evidence="6 7" key="1">
    <citation type="submission" date="2015-12" db="EMBL/GenBank/DDBJ databases">
        <title>The genome of Folsomia candida.</title>
        <authorList>
            <person name="Faddeeva A."/>
            <person name="Derks M.F."/>
            <person name="Anvar Y."/>
            <person name="Smit S."/>
            <person name="Van Straalen N."/>
            <person name="Roelofs D."/>
        </authorList>
    </citation>
    <scope>NUCLEOTIDE SEQUENCE [LARGE SCALE GENOMIC DNA]</scope>
    <source>
        <strain evidence="6 7">VU population</strain>
        <tissue evidence="6">Whole body</tissue>
    </source>
</reference>
<organism evidence="6 7">
    <name type="scientific">Folsomia candida</name>
    <name type="common">Springtail</name>
    <dbReference type="NCBI Taxonomy" id="158441"/>
    <lineage>
        <taxon>Eukaryota</taxon>
        <taxon>Metazoa</taxon>
        <taxon>Ecdysozoa</taxon>
        <taxon>Arthropoda</taxon>
        <taxon>Hexapoda</taxon>
        <taxon>Collembola</taxon>
        <taxon>Entomobryomorpha</taxon>
        <taxon>Isotomoidea</taxon>
        <taxon>Isotomidae</taxon>
        <taxon>Proisotominae</taxon>
        <taxon>Folsomia</taxon>
    </lineage>
</organism>
<gene>
    <name evidence="6" type="ORF">Fcan01_05794</name>
</gene>
<dbReference type="Gene3D" id="2.170.270.10">
    <property type="entry name" value="SET domain"/>
    <property type="match status" value="1"/>
</dbReference>
<name>A0A226EQJ4_FOLCA</name>
<dbReference type="InterPro" id="IPR019734">
    <property type="entry name" value="TPR_rpt"/>
</dbReference>
<dbReference type="Gene3D" id="1.10.220.160">
    <property type="match status" value="1"/>
</dbReference>
<evidence type="ECO:0000256" key="1">
    <source>
        <dbReference type="ARBA" id="ARBA00022737"/>
    </source>
</evidence>
<dbReference type="InterPro" id="IPR046341">
    <property type="entry name" value="SET_dom_sf"/>
</dbReference>
<dbReference type="PANTHER" id="PTHR16193">
    <property type="entry name" value="TETRATRICOPEPTIDE REPEAT PROTEIN 27"/>
    <property type="match status" value="1"/>
</dbReference>
<dbReference type="GO" id="GO:0008757">
    <property type="term" value="F:S-adenosylmethionine-dependent methyltransferase activity"/>
    <property type="evidence" value="ECO:0007669"/>
    <property type="project" value="UniProtKB-ARBA"/>
</dbReference>
<dbReference type="EMBL" id="LNIX01000002">
    <property type="protein sequence ID" value="OXA59893.1"/>
    <property type="molecule type" value="Genomic_DNA"/>
</dbReference>
<dbReference type="Proteomes" id="UP000198287">
    <property type="component" value="Unassembled WGS sequence"/>
</dbReference>
<evidence type="ECO:0000256" key="3">
    <source>
        <dbReference type="ARBA" id="ARBA00024020"/>
    </source>
</evidence>
<dbReference type="SUPFAM" id="SSF82199">
    <property type="entry name" value="SET domain"/>
    <property type="match status" value="1"/>
</dbReference>
<evidence type="ECO:0000256" key="4">
    <source>
        <dbReference type="PROSITE-ProRule" id="PRU00339"/>
    </source>
</evidence>
<feature type="repeat" description="TPR" evidence="4">
    <location>
        <begin position="512"/>
        <end position="545"/>
    </location>
</feature>
<dbReference type="SMART" id="SM00028">
    <property type="entry name" value="TPR"/>
    <property type="match status" value="4"/>
</dbReference>
<dbReference type="InterPro" id="IPR001214">
    <property type="entry name" value="SET_dom"/>
</dbReference>